<evidence type="ECO:0000313" key="2">
    <source>
        <dbReference type="Proteomes" id="UP000054226"/>
    </source>
</evidence>
<proteinExistence type="predicted"/>
<protein>
    <submittedName>
        <fullName evidence="1">ECF subfamily RNA polymerase sigma-24 subunit</fullName>
    </submittedName>
</protein>
<dbReference type="EMBL" id="AOHO01000032">
    <property type="protein sequence ID" value="EME62987.1"/>
    <property type="molecule type" value="Genomic_DNA"/>
</dbReference>
<comment type="caution">
    <text evidence="1">The sequence shown here is derived from an EMBL/GenBank/DDBJ whole genome shotgun (WGS) entry which is preliminary data.</text>
</comment>
<sequence>MRVDDGLFTGLYAVHNPKKLSRIERETALRR</sequence>
<evidence type="ECO:0000313" key="1">
    <source>
        <dbReference type="EMBL" id="EME62987.1"/>
    </source>
</evidence>
<keyword evidence="2" id="KW-1185">Reference proteome</keyword>
<dbReference type="Proteomes" id="UP000054226">
    <property type="component" value="Unassembled WGS sequence"/>
</dbReference>
<gene>
    <name evidence="1" type="ORF">H074_07149</name>
</gene>
<name>M2Z6V1_9PSEU</name>
<organism evidence="1 2">
    <name type="scientific">Amycolatopsis decaplanina DSM 44594</name>
    <dbReference type="NCBI Taxonomy" id="1284240"/>
    <lineage>
        <taxon>Bacteria</taxon>
        <taxon>Bacillati</taxon>
        <taxon>Actinomycetota</taxon>
        <taxon>Actinomycetes</taxon>
        <taxon>Pseudonocardiales</taxon>
        <taxon>Pseudonocardiaceae</taxon>
        <taxon>Amycolatopsis</taxon>
    </lineage>
</organism>
<reference evidence="1 2" key="1">
    <citation type="journal article" date="2013" name="Genome Announc.">
        <title>Draft Genome Sequence of Amycolatopsis decaplanina Strain DSM 44594T.</title>
        <authorList>
            <person name="Kaur N."/>
            <person name="Kumar S."/>
            <person name="Bala M."/>
            <person name="Raghava G.P."/>
            <person name="Mayilraj S."/>
        </authorList>
    </citation>
    <scope>NUCLEOTIDE SEQUENCE [LARGE SCALE GENOMIC DNA]</scope>
    <source>
        <strain evidence="1 2">DSM 44594</strain>
    </source>
</reference>
<dbReference type="AlphaFoldDB" id="M2Z6V1"/>
<accession>M2Z6V1</accession>